<comment type="caution">
    <text evidence="7">The sequence shown here is derived from an EMBL/GenBank/DDBJ whole genome shotgun (WGS) entry which is preliminary data.</text>
</comment>
<sequence length="354" mass="40170">YRYRYNRVGQINLNNTNTFALPQNPGMMFKVARKAPVPLHSRTTSKPDITWKALKRSRNLEIDPSEAGITLEMITGAVQPSTNDSTRLELYYSCQHCNFCSYYTSKFKDHILSRSPGTLFQCNLCTFKCCTFSGLRIHKEAMHSTNIQVIPSLQPGVQITTVIAKAPQVETPPISVQKSYLSAPKTKSGYRCTHCQKKFWKKILFQRHVRTHTQERPFKCDHCNLSFNNQAKMNRHMFVRSGSVYKCNFCELKFCFGISLTKHVKTSHGDDISDAPALPVMFNHDEDDKSIVGHPMSEEPLDETLICDPNPGKLPGMRCLHCGSIFSNQELFLQHTKDCSGDSSRIPPMLLKGP</sequence>
<feature type="domain" description="C2H2-type" evidence="6">
    <location>
        <begin position="245"/>
        <end position="273"/>
    </location>
</feature>
<feature type="domain" description="C2H2-type" evidence="6">
    <location>
        <begin position="218"/>
        <end position="245"/>
    </location>
</feature>
<dbReference type="GO" id="GO:0008270">
    <property type="term" value="F:zinc ion binding"/>
    <property type="evidence" value="ECO:0007669"/>
    <property type="project" value="UniProtKB-KW"/>
</dbReference>
<keyword evidence="8" id="KW-1185">Reference proteome</keyword>
<evidence type="ECO:0000256" key="1">
    <source>
        <dbReference type="ARBA" id="ARBA00022723"/>
    </source>
</evidence>
<dbReference type="PANTHER" id="PTHR24379">
    <property type="entry name" value="KRAB AND ZINC FINGER DOMAIN-CONTAINING"/>
    <property type="match status" value="1"/>
</dbReference>
<evidence type="ECO:0000256" key="3">
    <source>
        <dbReference type="ARBA" id="ARBA00022771"/>
    </source>
</evidence>
<evidence type="ECO:0000256" key="2">
    <source>
        <dbReference type="ARBA" id="ARBA00022737"/>
    </source>
</evidence>
<dbReference type="AlphaFoldDB" id="A0A8J2PEF1"/>
<evidence type="ECO:0000259" key="6">
    <source>
        <dbReference type="PROSITE" id="PS50157"/>
    </source>
</evidence>
<dbReference type="FunFam" id="3.30.160.60:FF:000446">
    <property type="entry name" value="Zinc finger protein"/>
    <property type="match status" value="1"/>
</dbReference>
<name>A0A8J2PEF1_9HEXA</name>
<proteinExistence type="predicted"/>
<feature type="domain" description="C2H2-type" evidence="6">
    <location>
        <begin position="190"/>
        <end position="217"/>
    </location>
</feature>
<keyword evidence="4" id="KW-0862">Zinc</keyword>
<reference evidence="7" key="1">
    <citation type="submission" date="2021-06" db="EMBL/GenBank/DDBJ databases">
        <authorList>
            <person name="Hodson N. C."/>
            <person name="Mongue J. A."/>
            <person name="Jaron S. K."/>
        </authorList>
    </citation>
    <scope>NUCLEOTIDE SEQUENCE</scope>
</reference>
<gene>
    <name evidence="7" type="ORF">AFUS01_LOCUS22709</name>
</gene>
<dbReference type="SMART" id="SM00355">
    <property type="entry name" value="ZnF_C2H2"/>
    <property type="match status" value="6"/>
</dbReference>
<evidence type="ECO:0000313" key="7">
    <source>
        <dbReference type="EMBL" id="CAG7734312.1"/>
    </source>
</evidence>
<dbReference type="PROSITE" id="PS50157">
    <property type="entry name" value="ZINC_FINGER_C2H2_2"/>
    <property type="match status" value="3"/>
</dbReference>
<accession>A0A8J2PEF1</accession>
<dbReference type="InterPro" id="IPR013087">
    <property type="entry name" value="Znf_C2H2_type"/>
</dbReference>
<organism evidence="7 8">
    <name type="scientific">Allacma fusca</name>
    <dbReference type="NCBI Taxonomy" id="39272"/>
    <lineage>
        <taxon>Eukaryota</taxon>
        <taxon>Metazoa</taxon>
        <taxon>Ecdysozoa</taxon>
        <taxon>Arthropoda</taxon>
        <taxon>Hexapoda</taxon>
        <taxon>Collembola</taxon>
        <taxon>Symphypleona</taxon>
        <taxon>Sminthuridae</taxon>
        <taxon>Allacma</taxon>
    </lineage>
</organism>
<protein>
    <recommendedName>
        <fullName evidence="6">C2H2-type domain-containing protein</fullName>
    </recommendedName>
</protein>
<evidence type="ECO:0000313" key="8">
    <source>
        <dbReference type="Proteomes" id="UP000708208"/>
    </source>
</evidence>
<feature type="non-terminal residue" evidence="7">
    <location>
        <position position="1"/>
    </location>
</feature>
<dbReference type="PROSITE" id="PS00028">
    <property type="entry name" value="ZINC_FINGER_C2H2_1"/>
    <property type="match status" value="3"/>
</dbReference>
<dbReference type="PANTHER" id="PTHR24379:SF121">
    <property type="entry name" value="C2H2-TYPE DOMAIN-CONTAINING PROTEIN"/>
    <property type="match status" value="1"/>
</dbReference>
<keyword evidence="3 5" id="KW-0863">Zinc-finger</keyword>
<dbReference type="GO" id="GO:0005634">
    <property type="term" value="C:nucleus"/>
    <property type="evidence" value="ECO:0007669"/>
    <property type="project" value="UniProtKB-ARBA"/>
</dbReference>
<keyword evidence="1" id="KW-0479">Metal-binding</keyword>
<evidence type="ECO:0000256" key="4">
    <source>
        <dbReference type="ARBA" id="ARBA00022833"/>
    </source>
</evidence>
<dbReference type="OrthoDB" id="6077919at2759"/>
<dbReference type="Proteomes" id="UP000708208">
    <property type="component" value="Unassembled WGS sequence"/>
</dbReference>
<keyword evidence="2" id="KW-0677">Repeat</keyword>
<dbReference type="Pfam" id="PF00096">
    <property type="entry name" value="zf-C2H2"/>
    <property type="match status" value="1"/>
</dbReference>
<dbReference type="EMBL" id="CAJVCH010266678">
    <property type="protein sequence ID" value="CAG7734312.1"/>
    <property type="molecule type" value="Genomic_DNA"/>
</dbReference>
<evidence type="ECO:0000256" key="5">
    <source>
        <dbReference type="PROSITE-ProRule" id="PRU00042"/>
    </source>
</evidence>